<dbReference type="HOGENOM" id="CLU_1787939_0_0_1"/>
<protein>
    <submittedName>
        <fullName evidence="1">Uncharacterized protein</fullName>
    </submittedName>
</protein>
<name>S9VVJ2_SCHCR</name>
<keyword evidence="2" id="KW-1185">Reference proteome</keyword>
<dbReference type="RefSeq" id="XP_013024613.1">
    <property type="nucleotide sequence ID" value="XM_013169159.1"/>
</dbReference>
<reference evidence="1 2" key="1">
    <citation type="journal article" date="2011" name="Science">
        <title>Comparative functional genomics of the fission yeasts.</title>
        <authorList>
            <person name="Rhind N."/>
            <person name="Chen Z."/>
            <person name="Yassour M."/>
            <person name="Thompson D.A."/>
            <person name="Haas B.J."/>
            <person name="Habib N."/>
            <person name="Wapinski I."/>
            <person name="Roy S."/>
            <person name="Lin M.F."/>
            <person name="Heiman D.I."/>
            <person name="Young S.K."/>
            <person name="Furuya K."/>
            <person name="Guo Y."/>
            <person name="Pidoux A."/>
            <person name="Chen H.M."/>
            <person name="Robbertse B."/>
            <person name="Goldberg J.M."/>
            <person name="Aoki K."/>
            <person name="Bayne E.H."/>
            <person name="Berlin A.M."/>
            <person name="Desjardins C.A."/>
            <person name="Dobbs E."/>
            <person name="Dukaj L."/>
            <person name="Fan L."/>
            <person name="FitzGerald M.G."/>
            <person name="French C."/>
            <person name="Gujja S."/>
            <person name="Hansen K."/>
            <person name="Keifenheim D."/>
            <person name="Levin J.Z."/>
            <person name="Mosher R.A."/>
            <person name="Mueller C.A."/>
            <person name="Pfiffner J."/>
            <person name="Priest M."/>
            <person name="Russ C."/>
            <person name="Smialowska A."/>
            <person name="Swoboda P."/>
            <person name="Sykes S.M."/>
            <person name="Vaughn M."/>
            <person name="Vengrova S."/>
            <person name="Yoder R."/>
            <person name="Zeng Q."/>
            <person name="Allshire R."/>
            <person name="Baulcombe D."/>
            <person name="Birren B.W."/>
            <person name="Brown W."/>
            <person name="Ekwall K."/>
            <person name="Kellis M."/>
            <person name="Leatherwood J."/>
            <person name="Levin H."/>
            <person name="Margalit H."/>
            <person name="Martienssen R."/>
            <person name="Nieduszynski C.A."/>
            <person name="Spatafora J.W."/>
            <person name="Friedman N."/>
            <person name="Dalgaard J.Z."/>
            <person name="Baumann P."/>
            <person name="Niki H."/>
            <person name="Regev A."/>
            <person name="Nusbaum C."/>
        </authorList>
    </citation>
    <scope>NUCLEOTIDE SEQUENCE [LARGE SCALE GENOMIC DNA]</scope>
    <source>
        <strain evidence="2">OY26 / ATCC MYA-4695 / CBS 11777 / NBRC 106824 / NRRL Y48691</strain>
    </source>
</reference>
<gene>
    <name evidence="1" type="ORF">SPOG_00888</name>
</gene>
<proteinExistence type="predicted"/>
<dbReference type="Proteomes" id="UP000015464">
    <property type="component" value="Unassembled WGS sequence"/>
</dbReference>
<organism evidence="1 2">
    <name type="scientific">Schizosaccharomyces cryophilus (strain OY26 / ATCC MYA-4695 / CBS 11777 / NBRC 106824 / NRRL Y48691)</name>
    <name type="common">Fission yeast</name>
    <dbReference type="NCBI Taxonomy" id="653667"/>
    <lineage>
        <taxon>Eukaryota</taxon>
        <taxon>Fungi</taxon>
        <taxon>Dikarya</taxon>
        <taxon>Ascomycota</taxon>
        <taxon>Taphrinomycotina</taxon>
        <taxon>Schizosaccharomycetes</taxon>
        <taxon>Schizosaccharomycetales</taxon>
        <taxon>Schizosaccharomycetaceae</taxon>
        <taxon>Schizosaccharomyces</taxon>
    </lineage>
</organism>
<dbReference type="GeneID" id="25035219"/>
<evidence type="ECO:0000313" key="2">
    <source>
        <dbReference type="Proteomes" id="UP000015464"/>
    </source>
</evidence>
<evidence type="ECO:0000313" key="1">
    <source>
        <dbReference type="EMBL" id="EPY50125.1"/>
    </source>
</evidence>
<sequence length="145" mass="17214">MSNPFNYSVHEKTTLTIDKPHPKHSTHPFLTFNYSESLEQPSYISRSYSVYSEVQYVTAKRVFLDDWNKRHFWFYQNVIELGKDEGSIPSNVLGTRSSKVNSRVSLVKQFLNNYRLLQKHMRDYFTDSVPRTYKLGFLLELYKCP</sequence>
<dbReference type="EMBL" id="KE546993">
    <property type="protein sequence ID" value="EPY50125.1"/>
    <property type="molecule type" value="Genomic_DNA"/>
</dbReference>
<accession>S9VVJ2</accession>
<dbReference type="AlphaFoldDB" id="S9VVJ2"/>